<comment type="caution">
    <text evidence="2">The sequence shown here is derived from an EMBL/GenBank/DDBJ whole genome shotgun (WGS) entry which is preliminary data.</text>
</comment>
<reference evidence="2" key="1">
    <citation type="submission" date="2021-06" db="EMBL/GenBank/DDBJ databases">
        <authorList>
            <person name="Kallberg Y."/>
            <person name="Tangrot J."/>
            <person name="Rosling A."/>
        </authorList>
    </citation>
    <scope>NUCLEOTIDE SEQUENCE</scope>
    <source>
        <strain evidence="2">MA453B</strain>
    </source>
</reference>
<gene>
    <name evidence="2" type="ORF">DERYTH_LOCUS23208</name>
</gene>
<organism evidence="2 3">
    <name type="scientific">Dentiscutata erythropus</name>
    <dbReference type="NCBI Taxonomy" id="1348616"/>
    <lineage>
        <taxon>Eukaryota</taxon>
        <taxon>Fungi</taxon>
        <taxon>Fungi incertae sedis</taxon>
        <taxon>Mucoromycota</taxon>
        <taxon>Glomeromycotina</taxon>
        <taxon>Glomeromycetes</taxon>
        <taxon>Diversisporales</taxon>
        <taxon>Gigasporaceae</taxon>
        <taxon>Dentiscutata</taxon>
    </lineage>
</organism>
<evidence type="ECO:0000256" key="1">
    <source>
        <dbReference type="SAM" id="MobiDB-lite"/>
    </source>
</evidence>
<evidence type="ECO:0000313" key="2">
    <source>
        <dbReference type="EMBL" id="CAG8800149.1"/>
    </source>
</evidence>
<evidence type="ECO:0000313" key="3">
    <source>
        <dbReference type="Proteomes" id="UP000789405"/>
    </source>
</evidence>
<proteinExistence type="predicted"/>
<sequence length="393" mass="45825">MTTKIDSQLKNIIKQSKSKKELVKKLSQDDPEFLIKYFDNIERVAEIIYNDKKGGIKRKKQNISSSSEDDSTTEEDQPPLKKTRKPNIYSEFVKRESKNLVDVDNKDKFKIIAEMWKTKKEIVLPVVVQIVEKRKKKKQLNSTTSKKVKDTYKIGFCGDEKKLQACHFKRAIGVSTEKVVFGAYTTPFNKLELHNISIHLKITTYHNSTRENTINLPTQRGNTVITPLLSPMTIQFHIVEICNPDLAKKEVVILDDILLDKDLKKIQFKNTIKSRLKETLTIECADCEFTFDEIIICFNLDKLHVCLNSAEEDEMRIFDKANFAFLMIVDYMNWMYQFKRKNTNNNDGEIYLLRENFNLLNSNSGISAFFSGGYIEYAWRPDMKDEPTLILYY</sequence>
<dbReference type="Proteomes" id="UP000789405">
    <property type="component" value="Unassembled WGS sequence"/>
</dbReference>
<protein>
    <submittedName>
        <fullName evidence="2">25463_t:CDS:1</fullName>
    </submittedName>
</protein>
<name>A0A9N9P8F2_9GLOM</name>
<dbReference type="OrthoDB" id="2439548at2759"/>
<dbReference type="EMBL" id="CAJVPY010034567">
    <property type="protein sequence ID" value="CAG8800149.1"/>
    <property type="molecule type" value="Genomic_DNA"/>
</dbReference>
<dbReference type="AlphaFoldDB" id="A0A9N9P8F2"/>
<feature type="region of interest" description="Disordered" evidence="1">
    <location>
        <begin position="58"/>
        <end position="86"/>
    </location>
</feature>
<accession>A0A9N9P8F2</accession>
<keyword evidence="3" id="KW-1185">Reference proteome</keyword>
<feature type="compositionally biased region" description="Acidic residues" evidence="1">
    <location>
        <begin position="67"/>
        <end position="77"/>
    </location>
</feature>